<evidence type="ECO:0000313" key="2">
    <source>
        <dbReference type="WBParaSite" id="PS1159_v2.g19987.t1"/>
    </source>
</evidence>
<name>A0AC35FSG9_9BILA</name>
<protein>
    <submittedName>
        <fullName evidence="2">PIN domain-containing protein</fullName>
    </submittedName>
</protein>
<dbReference type="Proteomes" id="UP000887580">
    <property type="component" value="Unplaced"/>
</dbReference>
<organism evidence="1 2">
    <name type="scientific">Panagrolaimus sp. PS1159</name>
    <dbReference type="NCBI Taxonomy" id="55785"/>
    <lineage>
        <taxon>Eukaryota</taxon>
        <taxon>Metazoa</taxon>
        <taxon>Ecdysozoa</taxon>
        <taxon>Nematoda</taxon>
        <taxon>Chromadorea</taxon>
        <taxon>Rhabditida</taxon>
        <taxon>Tylenchina</taxon>
        <taxon>Panagrolaimomorpha</taxon>
        <taxon>Panagrolaimoidea</taxon>
        <taxon>Panagrolaimidae</taxon>
        <taxon>Panagrolaimus</taxon>
    </lineage>
</organism>
<accession>A0AC35FSG9</accession>
<evidence type="ECO:0000313" key="1">
    <source>
        <dbReference type="Proteomes" id="UP000887580"/>
    </source>
</evidence>
<dbReference type="WBParaSite" id="PS1159_v2.g19987.t1">
    <property type="protein sequence ID" value="PS1159_v2.g19987.t1"/>
    <property type="gene ID" value="PS1159_v2.g19987"/>
</dbReference>
<sequence length="120" mass="14007">MTEKLGQGLCFPADEIKTFIDKLYLDKNVYQAIIVDIFKMDVENTKYESRHELRTALKAKLNALEIPNYFLYDSDVAFATYLIMTGINNLQFDETVLIATNFFGKIHVNEFYQNSNQKIY</sequence>
<proteinExistence type="predicted"/>
<reference evidence="2" key="1">
    <citation type="submission" date="2022-11" db="UniProtKB">
        <authorList>
            <consortium name="WormBaseParasite"/>
        </authorList>
    </citation>
    <scope>IDENTIFICATION</scope>
</reference>